<sequence length="307" mass="33528">MDDKIKALGAQKKRIEAKQAELAERARTLEAELGRAFGELNFIGASARVTLAQHGPDEYTYGYFRYEDGELSVGYRTTDDDVVDAHDRVPDEARAHSLKPLANCPREWLEPLLEERTLGSLLKNIGDRLDEQERRLDGSLSALRAIVASESAQLDGQMEASLQTMDNDTLKRLWGEALDATHLHTADGLTRSSSFLESVCAAILLEHRVELPRDKSMAPLFDTCIRCLDWPEKKALADAKQVFAGLKSISGGIGTLRSHFSTAHGASSHLHPLDPSYATLAKNAAATVAIFLLARHTASRLSGAPAA</sequence>
<organism evidence="3 4">
    <name type="scientific">Paraburkholderia aspalathi</name>
    <dbReference type="NCBI Taxonomy" id="1324617"/>
    <lineage>
        <taxon>Bacteria</taxon>
        <taxon>Pseudomonadati</taxon>
        <taxon>Pseudomonadota</taxon>
        <taxon>Betaproteobacteria</taxon>
        <taxon>Burkholderiales</taxon>
        <taxon>Burkholderiaceae</taxon>
        <taxon>Paraburkholderia</taxon>
    </lineage>
</organism>
<evidence type="ECO:0000259" key="2">
    <source>
        <dbReference type="Pfam" id="PF14355"/>
    </source>
</evidence>
<evidence type="ECO:0000313" key="3">
    <source>
        <dbReference type="EMBL" id="CAE6844007.1"/>
    </source>
</evidence>
<dbReference type="RefSeq" id="WP_200621859.1">
    <property type="nucleotide sequence ID" value="NZ_CAJNAU010000105.1"/>
</dbReference>
<feature type="domain" description="Abortive infection protein-like C-terminal" evidence="2">
    <location>
        <begin position="233"/>
        <end position="293"/>
    </location>
</feature>
<accession>A0ABM8SZA5</accession>
<dbReference type="EMBL" id="CAJNAU010000105">
    <property type="protein sequence ID" value="CAE6844007.1"/>
    <property type="molecule type" value="Genomic_DNA"/>
</dbReference>
<dbReference type="Proteomes" id="UP000674425">
    <property type="component" value="Unassembled WGS sequence"/>
</dbReference>
<reference evidence="3 4" key="1">
    <citation type="submission" date="2021-02" db="EMBL/GenBank/DDBJ databases">
        <authorList>
            <person name="Vanwijnsberghe S."/>
        </authorList>
    </citation>
    <scope>NUCLEOTIDE SEQUENCE [LARGE SCALE GENOMIC DNA]</scope>
    <source>
        <strain evidence="3 4">R-69658</strain>
    </source>
</reference>
<comment type="caution">
    <text evidence="3">The sequence shown here is derived from an EMBL/GenBank/DDBJ whole genome shotgun (WGS) entry which is preliminary data.</text>
</comment>
<keyword evidence="4" id="KW-1185">Reference proteome</keyword>
<proteinExistence type="predicted"/>
<dbReference type="Pfam" id="PF14355">
    <property type="entry name" value="Abi_C"/>
    <property type="match status" value="1"/>
</dbReference>
<gene>
    <name evidence="3" type="ORF">R69658_06856</name>
</gene>
<keyword evidence="1" id="KW-0175">Coiled coil</keyword>
<name>A0ABM8SZA5_9BURK</name>
<protein>
    <recommendedName>
        <fullName evidence="2">Abortive infection protein-like C-terminal domain-containing protein</fullName>
    </recommendedName>
</protein>
<evidence type="ECO:0000256" key="1">
    <source>
        <dbReference type="SAM" id="Coils"/>
    </source>
</evidence>
<evidence type="ECO:0000313" key="4">
    <source>
        <dbReference type="Proteomes" id="UP000674425"/>
    </source>
</evidence>
<dbReference type="InterPro" id="IPR026001">
    <property type="entry name" value="Abi-like_C"/>
</dbReference>
<feature type="coiled-coil region" evidence="1">
    <location>
        <begin position="5"/>
        <end position="32"/>
    </location>
</feature>